<protein>
    <submittedName>
        <fullName evidence="2">Uncharacterized protein</fullName>
    </submittedName>
</protein>
<sequence>LFSGNENEVVMFPRFEQSICGCGLRTGSMWAGGFLVGSGAVFLSGLFSFTENESGAEEENRILSDIKLVQGIVLVVIGISAMFGVYFKKVLLIKIEAGVMMFTLVITFLLSCILFIIEAKLYIAAFFFDMLWMLIGYLLGGSLWSYAAELEESAVVVEPTR</sequence>
<reference evidence="2" key="1">
    <citation type="submission" date="2015-11" db="EMBL/GenBank/DDBJ databases">
        <title>De novo transcriptome assembly of four potential Pierce s Disease insect vectors from Arizona vineyards.</title>
        <authorList>
            <person name="Tassone E.E."/>
        </authorList>
    </citation>
    <scope>NUCLEOTIDE SEQUENCE</scope>
</reference>
<proteinExistence type="predicted"/>
<feature type="transmembrane region" description="Helical" evidence="1">
    <location>
        <begin position="99"/>
        <end position="117"/>
    </location>
</feature>
<organism evidence="2">
    <name type="scientific">Cuerna arida</name>
    <dbReference type="NCBI Taxonomy" id="1464854"/>
    <lineage>
        <taxon>Eukaryota</taxon>
        <taxon>Metazoa</taxon>
        <taxon>Ecdysozoa</taxon>
        <taxon>Arthropoda</taxon>
        <taxon>Hexapoda</taxon>
        <taxon>Insecta</taxon>
        <taxon>Pterygota</taxon>
        <taxon>Neoptera</taxon>
        <taxon>Paraneoptera</taxon>
        <taxon>Hemiptera</taxon>
        <taxon>Auchenorrhyncha</taxon>
        <taxon>Membracoidea</taxon>
        <taxon>Cicadellidae</taxon>
        <taxon>Cicadellinae</taxon>
        <taxon>Proconiini</taxon>
        <taxon>Cuerna</taxon>
    </lineage>
</organism>
<keyword evidence="1" id="KW-0812">Transmembrane</keyword>
<name>A0A1B6FEP7_9HEMI</name>
<keyword evidence="1" id="KW-0472">Membrane</keyword>
<feature type="non-terminal residue" evidence="2">
    <location>
        <position position="161"/>
    </location>
</feature>
<feature type="transmembrane region" description="Helical" evidence="1">
    <location>
        <begin position="29"/>
        <end position="48"/>
    </location>
</feature>
<dbReference type="AlphaFoldDB" id="A0A1B6FEP7"/>
<keyword evidence="1" id="KW-1133">Transmembrane helix</keyword>
<evidence type="ECO:0000256" key="1">
    <source>
        <dbReference type="SAM" id="Phobius"/>
    </source>
</evidence>
<feature type="non-terminal residue" evidence="2">
    <location>
        <position position="1"/>
    </location>
</feature>
<gene>
    <name evidence="2" type="ORF">g.694</name>
</gene>
<feature type="transmembrane region" description="Helical" evidence="1">
    <location>
        <begin position="68"/>
        <end position="87"/>
    </location>
</feature>
<feature type="transmembrane region" description="Helical" evidence="1">
    <location>
        <begin position="123"/>
        <end position="144"/>
    </location>
</feature>
<dbReference type="EMBL" id="GECZ01021346">
    <property type="protein sequence ID" value="JAS48423.1"/>
    <property type="molecule type" value="Transcribed_RNA"/>
</dbReference>
<accession>A0A1B6FEP7</accession>
<evidence type="ECO:0000313" key="2">
    <source>
        <dbReference type="EMBL" id="JAS48423.1"/>
    </source>
</evidence>